<feature type="coiled-coil region" evidence="6">
    <location>
        <begin position="738"/>
        <end position="765"/>
    </location>
</feature>
<feature type="domain" description="Piezo transmembrane helical unit" evidence="10">
    <location>
        <begin position="1023"/>
        <end position="1159"/>
    </location>
</feature>
<protein>
    <submittedName>
        <fullName evidence="12">Piezo-type mechanosensitive ion channel component</fullName>
    </submittedName>
</protein>
<evidence type="ECO:0000256" key="1">
    <source>
        <dbReference type="ARBA" id="ARBA00004141"/>
    </source>
</evidence>
<comment type="caution">
    <text evidence="12">The sequence shown here is derived from an EMBL/GenBank/DDBJ whole genome shotgun (WGS) entry which is preliminary data.</text>
</comment>
<evidence type="ECO:0000259" key="9">
    <source>
        <dbReference type="Pfam" id="PF12166"/>
    </source>
</evidence>
<dbReference type="Pfam" id="PF12166">
    <property type="entry name" value="Piezo_cap"/>
    <property type="match status" value="1"/>
</dbReference>
<dbReference type="Pfam" id="PF23188">
    <property type="entry name" value="THU_Piezo1"/>
    <property type="match status" value="1"/>
</dbReference>
<feature type="compositionally biased region" description="Basic residues" evidence="7">
    <location>
        <begin position="1169"/>
        <end position="1183"/>
    </location>
</feature>
<proteinExistence type="inferred from homology"/>
<evidence type="ECO:0000313" key="12">
    <source>
        <dbReference type="EMBL" id="KAJ6236064.1"/>
    </source>
</evidence>
<feature type="transmembrane region" description="Helical" evidence="8">
    <location>
        <begin position="6"/>
        <end position="22"/>
    </location>
</feature>
<feature type="transmembrane region" description="Helical" evidence="8">
    <location>
        <begin position="1463"/>
        <end position="1482"/>
    </location>
</feature>
<feature type="compositionally biased region" description="Low complexity" evidence="7">
    <location>
        <begin position="1201"/>
        <end position="1210"/>
    </location>
</feature>
<gene>
    <name evidence="12" type="ORF">M0813_03517</name>
</gene>
<evidence type="ECO:0000256" key="4">
    <source>
        <dbReference type="ARBA" id="ARBA00022989"/>
    </source>
</evidence>
<feature type="transmembrane region" description="Helical" evidence="8">
    <location>
        <begin position="1420"/>
        <end position="1442"/>
    </location>
</feature>
<sequence>MYNRVCIIHWEFLILTFVCFMIHTITHNEKRLKFVFFLLTTSVGLTLLGRYAYQFEYIREVITDIMGDLFFFEDFGLWVSKDGAWKSFLPLSFLFLYLITELGYLRKSSKLNEIKGDWVEDNVKYSSSKSLSNEESTSTNTDQDNEGDSEKSKQTTDQLNDMYRDQTNKLEEINKLDKQERKAELKKLQKEYNTSFIDKYFTIQLKKFRFTFHSAKFKHDFLEYFKENYPGFIEFTKRFIFMHAFKLYLFVCFFISIANPNLINFIFLLFSILTLILKSNIKRIWPFIFVYCNLVILAIYAYQFQMFNELYEKKIFEYLGFTSNSVSEEIKGALWILITLRLAQQVDFYKKKHYPNQNNFTIFLENEKIDRDSTLQRLVQGIKYSTNNFLFIFGTLLLELTVLITAFLNNSLYGIFCIIILSILTFKKKRRNLKLYIFFILIVGVALLIRYLIVLGLPPFEESFYDDYETDISNDMLYWLGIKIRKSKYLAGDFFILFFLSINTKCWIEKKNLLKKSNNWNKNKNKNQDQYKNENENEDEKDSHMEIDLDNINNNENEIYDFSNKNTFETIFLAVVSKIKIVIIILIFLYSIILLTLWNVVYVLISMYFLHKLSDFKIQKSIRPFKKLKIFVIFASLLIVFFTAPFIPESTDSFSYRNVFGFNATDMSTRFSNEGVNSHIMLFFLLNIGIMFFQSKYFKGLLIYNIKDFQIVSERAKSIKKDTLLKLKLKRIIERMERNNRKDRIKQIREKLKDLKAQQFGLEKKKSVKKQKIRNTPSIRQKKLENEIFDKDDENNKTKKPLAKKLMKKITKLAQKVPNFFHNLIIHFIKILVLAIELKLWFGLDIENLIVKKKKKKKTKLNIIKEKDKEEDGKEDEDEDENENEDENEKEEDDDDEKDDEEKEKEKEKEKEDDEKEKKNMIVLESEEEGDKQFFSWKEEEKIVGEDKATIGPSAQNAQAFKKLQKEKTKKKKYKLFERIIAKKRYKDPKTAMRMNKKGELVHKKPSTIFLLLSAIYYFFLDNTEYLCYIGFILIPFNNPSLISLVYPTLLFCFAIMVQPGRKFWQIQIGYSQLVIALTFFFQLDIFCVCYFDQKWGYYSIISQCQLDKCQAGSESYIEYLFGFYKMTGNFFNEIWDNLLLLVLMIFHRSMMMKKGRWDSKDNMKIKTIKNKENKKHKKKHNHKIEFESENDNGIEKEKLNSNTNSNSISETDSEKIIKLNKSDFESGYSNSSELSEENLNKNNEPKKKNYLKLLTDTTKSKNIDNLLLEGISSDGSYSDSANDDPNKPDKPQKLIQQKLQLFYKITDSTQKEGKDLYTITFLIDLFTLVYIALNYQNLNASTSQDIQAYISSGSMIPINFVLILILQFVLILFDRIFYLTRSIRVKFIYQLLSVIVHWIIIFFVLPFKLGDTFNETPALIFLYIIKVFYFIFSGLQVRYGYPSFTGGNTLMRNYKGSTKKIFGVYMLVPFIFEIRVILDWLCTKTTLKFEEFLKFHSLYSKLFVIKCETEAEDFDEYEPGEKIDGKTKVTNGILLFIILTLLIFGPILLMSTNEDIETNLLTRVEIEFGIEGFRPMYHYEEILSPKRLSSNDDILIMCKERTDSLDSEYFQEININTLSESFWGITPEGESDLIYNLRNGISITFYQEFEFTSEYATGDDQSFTREYSYSKELSPTEANNIANILENGENSEVSISNILPQVIYIPNFGDVEEICDSLSDGQIVIKGNSNSNDTDTDSKYWGINSDSGGVLSFYIRNADVPKSSISEIAVSMGGIAGLYIGVVWAIARFLRMSVNELAGSIMEEELPNVDMLLSIIEDILWAQKEQNLELEEELFDELIDIFRSSEKLIFITGTRAKRGNYNYHSYFQKNLNFENKN</sequence>
<dbReference type="Pfam" id="PF24874">
    <property type="entry name" value="Piezo_THU9_anchor"/>
    <property type="match status" value="1"/>
</dbReference>
<evidence type="ECO:0000256" key="8">
    <source>
        <dbReference type="SAM" id="Phobius"/>
    </source>
</evidence>
<evidence type="ECO:0000256" key="7">
    <source>
        <dbReference type="SAM" id="MobiDB-lite"/>
    </source>
</evidence>
<feature type="transmembrane region" description="Helical" evidence="8">
    <location>
        <begin position="1070"/>
        <end position="1092"/>
    </location>
</feature>
<dbReference type="Proteomes" id="UP001150062">
    <property type="component" value="Unassembled WGS sequence"/>
</dbReference>
<organism evidence="12 13">
    <name type="scientific">Anaeramoeba flamelloides</name>
    <dbReference type="NCBI Taxonomy" id="1746091"/>
    <lineage>
        <taxon>Eukaryota</taxon>
        <taxon>Metamonada</taxon>
        <taxon>Anaeramoebidae</taxon>
        <taxon>Anaeramoeba</taxon>
    </lineage>
</organism>
<evidence type="ECO:0000256" key="5">
    <source>
        <dbReference type="ARBA" id="ARBA00023136"/>
    </source>
</evidence>
<feature type="domain" description="Piezo non-specific cation channel cap" evidence="9">
    <location>
        <begin position="1606"/>
        <end position="1855"/>
    </location>
</feature>
<feature type="transmembrane region" description="Helical" evidence="8">
    <location>
        <begin position="34"/>
        <end position="53"/>
    </location>
</feature>
<keyword evidence="3 8" id="KW-0812">Transmembrane</keyword>
<feature type="compositionally biased region" description="Low complexity" evidence="7">
    <location>
        <begin position="129"/>
        <end position="141"/>
    </location>
</feature>
<dbReference type="InterPro" id="IPR027272">
    <property type="entry name" value="Piezo"/>
</dbReference>
<feature type="region of interest" description="Disordered" evidence="7">
    <location>
        <begin position="524"/>
        <end position="544"/>
    </location>
</feature>
<feature type="transmembrane region" description="Helical" evidence="8">
    <location>
        <begin position="87"/>
        <end position="105"/>
    </location>
</feature>
<name>A0ABQ8XUI0_9EUKA</name>
<reference evidence="12" key="1">
    <citation type="submission" date="2022-08" db="EMBL/GenBank/DDBJ databases">
        <title>Novel sulfate-reducing endosymbionts in the free-living metamonad Anaeramoeba.</title>
        <authorList>
            <person name="Jerlstrom-Hultqvist J."/>
            <person name="Cepicka I."/>
            <person name="Gallot-Lavallee L."/>
            <person name="Salas-Leiva D."/>
            <person name="Curtis B.A."/>
            <person name="Zahonova K."/>
            <person name="Pipaliya S."/>
            <person name="Dacks J."/>
            <person name="Roger A.J."/>
        </authorList>
    </citation>
    <scope>NUCLEOTIDE SEQUENCE</scope>
    <source>
        <strain evidence="12">Schooner1</strain>
    </source>
</reference>
<dbReference type="InterPro" id="IPR056770">
    <property type="entry name" value="Piezo_THU9_anchor"/>
</dbReference>
<evidence type="ECO:0000313" key="13">
    <source>
        <dbReference type="Proteomes" id="UP001150062"/>
    </source>
</evidence>
<evidence type="ECO:0000256" key="3">
    <source>
        <dbReference type="ARBA" id="ARBA00022692"/>
    </source>
</evidence>
<feature type="compositionally biased region" description="Basic and acidic residues" evidence="7">
    <location>
        <begin position="904"/>
        <end position="920"/>
    </location>
</feature>
<feature type="transmembrane region" description="Helical" evidence="8">
    <location>
        <begin position="676"/>
        <end position="693"/>
    </location>
</feature>
<keyword evidence="13" id="KW-1185">Reference proteome</keyword>
<feature type="transmembrane region" description="Helical" evidence="8">
    <location>
        <begin position="1530"/>
        <end position="1550"/>
    </location>
</feature>
<evidence type="ECO:0000259" key="10">
    <source>
        <dbReference type="Pfam" id="PF23188"/>
    </source>
</evidence>
<feature type="transmembrane region" description="Helical" evidence="8">
    <location>
        <begin position="1041"/>
        <end position="1058"/>
    </location>
</feature>
<comment type="subcellular location">
    <subcellularLocation>
        <location evidence="1">Membrane</location>
        <topology evidence="1">Multi-pass membrane protein</topology>
    </subcellularLocation>
</comment>
<feature type="transmembrane region" description="Helical" evidence="8">
    <location>
        <begin position="1386"/>
        <end position="1408"/>
    </location>
</feature>
<dbReference type="InterPro" id="IPR056768">
    <property type="entry name" value="THU_Piezo"/>
</dbReference>
<feature type="transmembrane region" description="Helical" evidence="8">
    <location>
        <begin position="581"/>
        <end position="610"/>
    </location>
</feature>
<dbReference type="PANTHER" id="PTHR13167:SF25">
    <property type="entry name" value="PIEZO-TYPE MECHANOSENSITIVE ION CHANNEL COMPONENT"/>
    <property type="match status" value="1"/>
</dbReference>
<feature type="transmembrane region" description="Helical" evidence="8">
    <location>
        <begin position="433"/>
        <end position="453"/>
    </location>
</feature>
<feature type="compositionally biased region" description="Basic and acidic residues" evidence="7">
    <location>
        <begin position="526"/>
        <end position="544"/>
    </location>
</feature>
<feature type="transmembrane region" description="Helical" evidence="8">
    <location>
        <begin position="247"/>
        <end position="272"/>
    </location>
</feature>
<dbReference type="PANTHER" id="PTHR13167">
    <property type="entry name" value="PIEZO-TYPE MECHANOSENSITIVE ION CHANNEL COMPONENT"/>
    <property type="match status" value="1"/>
</dbReference>
<keyword evidence="5 8" id="KW-0472">Membrane</keyword>
<feature type="transmembrane region" description="Helical" evidence="8">
    <location>
        <begin position="630"/>
        <end position="647"/>
    </location>
</feature>
<dbReference type="EMBL" id="JAOAOG010000249">
    <property type="protein sequence ID" value="KAJ6236064.1"/>
    <property type="molecule type" value="Genomic_DNA"/>
</dbReference>
<keyword evidence="6" id="KW-0175">Coiled coil</keyword>
<feature type="region of interest" description="Disordered" evidence="7">
    <location>
        <begin position="129"/>
        <end position="158"/>
    </location>
</feature>
<evidence type="ECO:0000256" key="2">
    <source>
        <dbReference type="ARBA" id="ARBA00007821"/>
    </source>
</evidence>
<feature type="transmembrane region" description="Helical" evidence="8">
    <location>
        <begin position="1317"/>
        <end position="1336"/>
    </location>
</feature>
<feature type="compositionally biased region" description="Acidic residues" evidence="7">
    <location>
        <begin position="873"/>
        <end position="903"/>
    </location>
</feature>
<comment type="similarity">
    <text evidence="2">Belongs to the PIEZO (TC 1.A.75) family.</text>
</comment>
<feature type="region of interest" description="Disordered" evidence="7">
    <location>
        <begin position="1169"/>
        <end position="1213"/>
    </location>
</feature>
<dbReference type="InterPro" id="IPR031334">
    <property type="entry name" value="Piezo_cap_dom"/>
</dbReference>
<feature type="transmembrane region" description="Helical" evidence="8">
    <location>
        <begin position="410"/>
        <end position="426"/>
    </location>
</feature>
<feature type="domain" description="Piezo THU9 and anchor" evidence="11">
    <location>
        <begin position="1315"/>
        <end position="1552"/>
    </location>
</feature>
<feature type="region of interest" description="Disordered" evidence="7">
    <location>
        <begin position="868"/>
        <end position="923"/>
    </location>
</feature>
<feature type="transmembrane region" description="Helical" evidence="8">
    <location>
        <begin position="1356"/>
        <end position="1374"/>
    </location>
</feature>
<feature type="transmembrane region" description="Helical" evidence="8">
    <location>
        <begin position="1769"/>
        <end position="1788"/>
    </location>
</feature>
<feature type="transmembrane region" description="Helical" evidence="8">
    <location>
        <begin position="284"/>
        <end position="304"/>
    </location>
</feature>
<accession>A0ABQ8XUI0</accession>
<evidence type="ECO:0000256" key="6">
    <source>
        <dbReference type="SAM" id="Coils"/>
    </source>
</evidence>
<evidence type="ECO:0000259" key="11">
    <source>
        <dbReference type="Pfam" id="PF24874"/>
    </source>
</evidence>
<feature type="transmembrane region" description="Helical" evidence="8">
    <location>
        <begin position="386"/>
        <end position="404"/>
    </location>
</feature>
<keyword evidence="4 8" id="KW-1133">Transmembrane helix</keyword>